<keyword evidence="4 10" id="KW-0812">Transmembrane</keyword>
<keyword evidence="15" id="KW-1185">Reference proteome</keyword>
<dbReference type="SUPFAM" id="SSF56176">
    <property type="entry name" value="FAD-binding/transporter-associated domain-like"/>
    <property type="match status" value="1"/>
</dbReference>
<keyword evidence="7 9" id="KW-0129">CBS domain</keyword>
<gene>
    <name evidence="14" type="ORF">ACFQ19_10250</name>
</gene>
<dbReference type="InterPro" id="IPR005170">
    <property type="entry name" value="Transptr-assoc_dom"/>
</dbReference>
<dbReference type="InterPro" id="IPR000644">
    <property type="entry name" value="CBS_dom"/>
</dbReference>
<feature type="domain" description="CNNM transmembrane" evidence="13">
    <location>
        <begin position="1"/>
        <end position="204"/>
    </location>
</feature>
<dbReference type="InterPro" id="IPR046342">
    <property type="entry name" value="CBS_dom_sf"/>
</dbReference>
<sequence length="440" mass="49531">MDISITINLLAVAALIALTAFFVMSEFAIVKIRSTQLEPHVAAGKKSAGMAKNIVTHLDEYLSACQLGITITALGIGRLAEPTFERMLHPILETVNLGAGFVTTLSIIISILIATFLHVVIGELAPKTLAIQKAEKVTLVVAMPLTWFYRLMFPFIWFLNGAARLLTKAIGLKSMSGHEETHTEEELRLILADSYKSGEINQSEMMYVNNIFDFDERVAREIMTPRTDMIYFSLEDSFEENMEIIREGQFTRYPVADEDKDNIVGLVNLKEVFTGKLNNDEPSTIEDYIRPIIHISEATPIRQLLLRMQKDRIHMAIVNDEYGGTAGLVTVEDILEEIVGDIRDEFDEDEVPDFETVDDTTYLVAGRVSLDDINQKLDIHLEDDEVDTIGGWFFTHNLEADVGTVMEFEGYTFTLAEKDGYQIKRVKITKSASEEQAEQE</sequence>
<feature type="transmembrane region" description="Helical" evidence="11">
    <location>
        <begin position="6"/>
        <end position="30"/>
    </location>
</feature>
<evidence type="ECO:0000256" key="3">
    <source>
        <dbReference type="ARBA" id="ARBA00022475"/>
    </source>
</evidence>
<dbReference type="PROSITE" id="PS51371">
    <property type="entry name" value="CBS"/>
    <property type="match status" value="2"/>
</dbReference>
<dbReference type="PROSITE" id="PS51846">
    <property type="entry name" value="CNNM"/>
    <property type="match status" value="1"/>
</dbReference>
<dbReference type="CDD" id="cd04590">
    <property type="entry name" value="CBS_pair_CorC_HlyC_assoc"/>
    <property type="match status" value="1"/>
</dbReference>
<dbReference type="PANTHER" id="PTHR43099">
    <property type="entry name" value="UPF0053 PROTEIN YRKA"/>
    <property type="match status" value="1"/>
</dbReference>
<accession>A0ABW3NFF8</accession>
<dbReference type="Gene3D" id="3.30.465.10">
    <property type="match status" value="1"/>
</dbReference>
<keyword evidence="6 10" id="KW-1133">Transmembrane helix</keyword>
<evidence type="ECO:0000256" key="10">
    <source>
        <dbReference type="PROSITE-ProRule" id="PRU01193"/>
    </source>
</evidence>
<dbReference type="Gene3D" id="3.10.580.10">
    <property type="entry name" value="CBS-domain"/>
    <property type="match status" value="1"/>
</dbReference>
<evidence type="ECO:0000259" key="12">
    <source>
        <dbReference type="PROSITE" id="PS51371"/>
    </source>
</evidence>
<organism evidence="14 15">
    <name type="scientific">Oceanobacillus locisalsi</name>
    <dbReference type="NCBI Taxonomy" id="546107"/>
    <lineage>
        <taxon>Bacteria</taxon>
        <taxon>Bacillati</taxon>
        <taxon>Bacillota</taxon>
        <taxon>Bacilli</taxon>
        <taxon>Bacillales</taxon>
        <taxon>Bacillaceae</taxon>
        <taxon>Oceanobacillus</taxon>
    </lineage>
</organism>
<evidence type="ECO:0000256" key="1">
    <source>
        <dbReference type="ARBA" id="ARBA00004651"/>
    </source>
</evidence>
<evidence type="ECO:0000256" key="2">
    <source>
        <dbReference type="ARBA" id="ARBA00006337"/>
    </source>
</evidence>
<dbReference type="InterPro" id="IPR051676">
    <property type="entry name" value="UPF0053_domain"/>
</dbReference>
<dbReference type="PANTHER" id="PTHR43099:SF2">
    <property type="entry name" value="UPF0053 PROTEIN YRKA"/>
    <property type="match status" value="1"/>
</dbReference>
<keyword evidence="3" id="KW-1003">Cell membrane</keyword>
<evidence type="ECO:0000256" key="5">
    <source>
        <dbReference type="ARBA" id="ARBA00022737"/>
    </source>
</evidence>
<evidence type="ECO:0000256" key="11">
    <source>
        <dbReference type="SAM" id="Phobius"/>
    </source>
</evidence>
<dbReference type="SUPFAM" id="SSF54631">
    <property type="entry name" value="CBS-domain pair"/>
    <property type="match status" value="1"/>
</dbReference>
<evidence type="ECO:0000256" key="6">
    <source>
        <dbReference type="ARBA" id="ARBA00022989"/>
    </source>
</evidence>
<reference evidence="15" key="1">
    <citation type="journal article" date="2019" name="Int. J. Syst. Evol. Microbiol.">
        <title>The Global Catalogue of Microorganisms (GCM) 10K type strain sequencing project: providing services to taxonomists for standard genome sequencing and annotation.</title>
        <authorList>
            <consortium name="The Broad Institute Genomics Platform"/>
            <consortium name="The Broad Institute Genome Sequencing Center for Infectious Disease"/>
            <person name="Wu L."/>
            <person name="Ma J."/>
        </authorList>
    </citation>
    <scope>NUCLEOTIDE SEQUENCE [LARGE SCALE GENOMIC DNA]</scope>
    <source>
        <strain evidence="15">CCUG 56608</strain>
    </source>
</reference>
<keyword evidence="8 10" id="KW-0472">Membrane</keyword>
<dbReference type="SMART" id="SM01091">
    <property type="entry name" value="CorC_HlyC"/>
    <property type="match status" value="1"/>
</dbReference>
<dbReference type="Pfam" id="PF00571">
    <property type="entry name" value="CBS"/>
    <property type="match status" value="2"/>
</dbReference>
<evidence type="ECO:0000313" key="15">
    <source>
        <dbReference type="Proteomes" id="UP001597041"/>
    </source>
</evidence>
<feature type="transmembrane region" description="Helical" evidence="11">
    <location>
        <begin position="137"/>
        <end position="159"/>
    </location>
</feature>
<evidence type="ECO:0000256" key="9">
    <source>
        <dbReference type="PROSITE-ProRule" id="PRU00703"/>
    </source>
</evidence>
<evidence type="ECO:0000313" key="14">
    <source>
        <dbReference type="EMBL" id="MFD1066402.1"/>
    </source>
</evidence>
<evidence type="ECO:0000256" key="4">
    <source>
        <dbReference type="ARBA" id="ARBA00022692"/>
    </source>
</evidence>
<evidence type="ECO:0000259" key="13">
    <source>
        <dbReference type="PROSITE" id="PS51846"/>
    </source>
</evidence>
<evidence type="ECO:0000256" key="7">
    <source>
        <dbReference type="ARBA" id="ARBA00023122"/>
    </source>
</evidence>
<dbReference type="InterPro" id="IPR016169">
    <property type="entry name" value="FAD-bd_PCMH_sub2"/>
</dbReference>
<comment type="caution">
    <text evidence="14">The sequence shown here is derived from an EMBL/GenBank/DDBJ whole genome shotgun (WGS) entry which is preliminary data.</text>
</comment>
<protein>
    <submittedName>
        <fullName evidence="14">Hemolysin family protein</fullName>
    </submittedName>
</protein>
<dbReference type="InterPro" id="IPR036318">
    <property type="entry name" value="FAD-bd_PCMH-like_sf"/>
</dbReference>
<dbReference type="InterPro" id="IPR044751">
    <property type="entry name" value="Ion_transp-like_CBS"/>
</dbReference>
<dbReference type="Pfam" id="PF01595">
    <property type="entry name" value="CNNM"/>
    <property type="match status" value="1"/>
</dbReference>
<dbReference type="EMBL" id="JBHTKK010000011">
    <property type="protein sequence ID" value="MFD1066402.1"/>
    <property type="molecule type" value="Genomic_DNA"/>
</dbReference>
<dbReference type="Pfam" id="PF03471">
    <property type="entry name" value="CorC_HlyC"/>
    <property type="match status" value="1"/>
</dbReference>
<name>A0ABW3NFF8_9BACI</name>
<dbReference type="InterPro" id="IPR002550">
    <property type="entry name" value="CNNM"/>
</dbReference>
<evidence type="ECO:0000256" key="8">
    <source>
        <dbReference type="ARBA" id="ARBA00023136"/>
    </source>
</evidence>
<keyword evidence="5" id="KW-0677">Repeat</keyword>
<comment type="similarity">
    <text evidence="2">Belongs to the UPF0053 family.</text>
</comment>
<feature type="domain" description="CBS" evidence="12">
    <location>
        <begin position="223"/>
        <end position="283"/>
    </location>
</feature>
<dbReference type="Proteomes" id="UP001597041">
    <property type="component" value="Unassembled WGS sequence"/>
</dbReference>
<comment type="subcellular location">
    <subcellularLocation>
        <location evidence="1">Cell membrane</location>
        <topology evidence="1">Multi-pass membrane protein</topology>
    </subcellularLocation>
</comment>
<dbReference type="RefSeq" id="WP_379591984.1">
    <property type="nucleotide sequence ID" value="NZ_JBHTKK010000011.1"/>
</dbReference>
<proteinExistence type="inferred from homology"/>
<feature type="transmembrane region" description="Helical" evidence="11">
    <location>
        <begin position="100"/>
        <end position="125"/>
    </location>
</feature>
<feature type="domain" description="CBS" evidence="12">
    <location>
        <begin position="288"/>
        <end position="345"/>
    </location>
</feature>